<dbReference type="InterPro" id="IPR019223">
    <property type="entry name" value="DUF2147"/>
</dbReference>
<dbReference type="EMBL" id="JACYFU010000001">
    <property type="protein sequence ID" value="MBD8063999.1"/>
    <property type="molecule type" value="Genomic_DNA"/>
</dbReference>
<protein>
    <submittedName>
        <fullName evidence="3">DUF2147 domain-containing protein</fullName>
    </submittedName>
</protein>
<reference evidence="3" key="1">
    <citation type="submission" date="2020-09" db="EMBL/GenBank/DDBJ databases">
        <title>Genome seq and assembly of Devosia sp.</title>
        <authorList>
            <person name="Chhetri G."/>
        </authorList>
    </citation>
    <scope>NUCLEOTIDE SEQUENCE</scope>
    <source>
        <strain evidence="3">PTR5</strain>
    </source>
</reference>
<evidence type="ECO:0000256" key="1">
    <source>
        <dbReference type="SAM" id="SignalP"/>
    </source>
</evidence>
<dbReference type="RefSeq" id="WP_191772122.1">
    <property type="nucleotide sequence ID" value="NZ_JACYFU010000001.1"/>
</dbReference>
<keyword evidence="1" id="KW-0732">Signal</keyword>
<accession>A0A927FSR0</accession>
<keyword evidence="4" id="KW-1185">Reference proteome</keyword>
<dbReference type="AlphaFoldDB" id="A0A927FSR0"/>
<feature type="chain" id="PRO_5036967278" evidence="1">
    <location>
        <begin position="24"/>
        <end position="133"/>
    </location>
</feature>
<evidence type="ECO:0000259" key="2">
    <source>
        <dbReference type="Pfam" id="PF09917"/>
    </source>
</evidence>
<evidence type="ECO:0000313" key="4">
    <source>
        <dbReference type="Proteomes" id="UP000654108"/>
    </source>
</evidence>
<feature type="domain" description="DUF2147" evidence="2">
    <location>
        <begin position="31"/>
        <end position="127"/>
    </location>
</feature>
<dbReference type="Pfam" id="PF09917">
    <property type="entry name" value="DUF2147"/>
    <property type="match status" value="1"/>
</dbReference>
<comment type="caution">
    <text evidence="3">The sequence shown here is derived from an EMBL/GenBank/DDBJ whole genome shotgun (WGS) entry which is preliminary data.</text>
</comment>
<organism evidence="3 4">
    <name type="scientific">Devosia oryzisoli</name>
    <dbReference type="NCBI Taxonomy" id="2774138"/>
    <lineage>
        <taxon>Bacteria</taxon>
        <taxon>Pseudomonadati</taxon>
        <taxon>Pseudomonadota</taxon>
        <taxon>Alphaproteobacteria</taxon>
        <taxon>Hyphomicrobiales</taxon>
        <taxon>Devosiaceae</taxon>
        <taxon>Devosia</taxon>
    </lineage>
</organism>
<evidence type="ECO:0000313" key="3">
    <source>
        <dbReference type="EMBL" id="MBD8063999.1"/>
    </source>
</evidence>
<gene>
    <name evidence="3" type="ORF">IC608_00730</name>
</gene>
<dbReference type="Proteomes" id="UP000654108">
    <property type="component" value="Unassembled WGS sequence"/>
</dbReference>
<name>A0A927FSR0_9HYPH</name>
<sequence>MQKVKTALLAMLLGVSALGQAQAAAYASPQGIWEIEMRDSRYRVEMCGDGAQLCGTLIWLGNGADNAENTPYLDSMLIDHAAPIGENVWKGDLHVFGQSASGTITQVSDDQITLEGCYLGIFCRTYQLYRYAP</sequence>
<feature type="signal peptide" evidence="1">
    <location>
        <begin position="1"/>
        <end position="23"/>
    </location>
</feature>
<proteinExistence type="predicted"/>